<keyword evidence="3" id="KW-1185">Reference proteome</keyword>
<dbReference type="AlphaFoldDB" id="F1T6L9"/>
<feature type="transmembrane region" description="Helical" evidence="1">
    <location>
        <begin position="61"/>
        <end position="85"/>
    </location>
</feature>
<comment type="caution">
    <text evidence="2">The sequence shown here is derived from an EMBL/GenBank/DDBJ whole genome shotgun (WGS) entry which is preliminary data.</text>
</comment>
<evidence type="ECO:0000313" key="2">
    <source>
        <dbReference type="EMBL" id="EGF22839.1"/>
    </source>
</evidence>
<feature type="transmembrane region" description="Helical" evidence="1">
    <location>
        <begin position="37"/>
        <end position="55"/>
    </location>
</feature>
<dbReference type="Proteomes" id="UP000005947">
    <property type="component" value="Unassembled WGS sequence"/>
</dbReference>
<evidence type="ECO:0000313" key="3">
    <source>
        <dbReference type="Proteomes" id="UP000005947"/>
    </source>
</evidence>
<proteinExistence type="predicted"/>
<keyword evidence="1" id="KW-0472">Membrane</keyword>
<dbReference type="OrthoDB" id="9554165at2"/>
<sequence>MQYKPLVKYFDCMADGRTQMAEEYTIVSAAKGNSLQLVPLLAVLVGLGILVYRFWWNTSALYTPFYAPMACGIVAALIQLLAAIIN</sequence>
<reference evidence="2 3" key="1">
    <citation type="submission" date="2011-02" db="EMBL/GenBank/DDBJ databases">
        <authorList>
            <person name="Muzny D."/>
            <person name="Qin X."/>
            <person name="Buhay C."/>
            <person name="Dugan-Rocha S."/>
            <person name="Ding Y."/>
            <person name="Chen G."/>
            <person name="Hawes A."/>
            <person name="Holder M."/>
            <person name="Jhangiani S."/>
            <person name="Johnson A."/>
            <person name="Khan Z."/>
            <person name="Li Z."/>
            <person name="Liu W."/>
            <person name="Liu X."/>
            <person name="Perez L."/>
            <person name="Shen H."/>
            <person name="Wang Q."/>
            <person name="Watt J."/>
            <person name="Xi L."/>
            <person name="Xin Y."/>
            <person name="Zhou J."/>
            <person name="Deng J."/>
            <person name="Jiang H."/>
            <person name="Liu Y."/>
            <person name="Qu J."/>
            <person name="Song X.-Z."/>
            <person name="Zhang L."/>
            <person name="Villasana D."/>
            <person name="Johnson A."/>
            <person name="Liu J."/>
            <person name="Liyanage D."/>
            <person name="Lorensuhewa L."/>
            <person name="Robinson T."/>
            <person name="Song A."/>
            <person name="Song B.-B."/>
            <person name="Dinh H."/>
            <person name="Thornton R."/>
            <person name="Coyle M."/>
            <person name="Francisco L."/>
            <person name="Jackson L."/>
            <person name="Javaid M."/>
            <person name="Korchina V."/>
            <person name="Kovar C."/>
            <person name="Mata R."/>
            <person name="Mathew T."/>
            <person name="Ngo R."/>
            <person name="Nguyen L."/>
            <person name="Nguyen N."/>
            <person name="Okwuonu G."/>
            <person name="Ongeri F."/>
            <person name="Pham C."/>
            <person name="Simmons D."/>
            <person name="Wilczek-Boney K."/>
            <person name="Hale W."/>
            <person name="Jakkamsetti A."/>
            <person name="Pham P."/>
            <person name="Ruth R."/>
            <person name="San Lucas F."/>
            <person name="Warren J."/>
            <person name="Zhang J."/>
            <person name="Zhao Z."/>
            <person name="Zhou C."/>
            <person name="Zhu D."/>
            <person name="Lee S."/>
            <person name="Bess C."/>
            <person name="Blankenburg K."/>
            <person name="Forbes L."/>
            <person name="Fu Q."/>
            <person name="Gubbala S."/>
            <person name="Hirani K."/>
            <person name="Jayaseelan J.C."/>
            <person name="Lara F."/>
            <person name="Munidasa M."/>
            <person name="Palculict T."/>
            <person name="Patil S."/>
            <person name="Pu L.-L."/>
            <person name="Saada N."/>
            <person name="Tang L."/>
            <person name="Weissenberger G."/>
            <person name="Zhu Y."/>
            <person name="Hemphill L."/>
            <person name="Shang Y."/>
            <person name="Youmans B."/>
            <person name="Ayvaz T."/>
            <person name="Ross M."/>
            <person name="Santibanez J."/>
            <person name="Aqrawi P."/>
            <person name="Gross S."/>
            <person name="Joshi V."/>
            <person name="Fowler G."/>
            <person name="Nazareth L."/>
            <person name="Reid J."/>
            <person name="Worley K."/>
            <person name="Petrosino J."/>
            <person name="Highlander S."/>
            <person name="Gibbs R."/>
        </authorList>
    </citation>
    <scope>NUCLEOTIDE SEQUENCE [LARGE SCALE GENOMIC DNA]</scope>
    <source>
        <strain evidence="2 3">DSM 15829</strain>
    </source>
</reference>
<dbReference type="EMBL" id="ACGK02000004">
    <property type="protein sequence ID" value="EGF22839.1"/>
    <property type="molecule type" value="Genomic_DNA"/>
</dbReference>
<name>F1T6L9_9ACTN</name>
<gene>
    <name evidence="2" type="ORF">HMPREF0091_11165</name>
</gene>
<keyword evidence="1" id="KW-0812">Transmembrane</keyword>
<keyword evidence="1" id="KW-1133">Transmembrane helix</keyword>
<evidence type="ECO:0000256" key="1">
    <source>
        <dbReference type="SAM" id="Phobius"/>
    </source>
</evidence>
<accession>F1T6L9</accession>
<protein>
    <submittedName>
        <fullName evidence="2">Uncharacterized protein</fullName>
    </submittedName>
</protein>
<organism evidence="2 3">
    <name type="scientific">Fannyhessea vaginae DSM 15829</name>
    <dbReference type="NCBI Taxonomy" id="525256"/>
    <lineage>
        <taxon>Bacteria</taxon>
        <taxon>Bacillati</taxon>
        <taxon>Actinomycetota</taxon>
        <taxon>Coriobacteriia</taxon>
        <taxon>Coriobacteriales</taxon>
        <taxon>Atopobiaceae</taxon>
        <taxon>Fannyhessea</taxon>
    </lineage>
</organism>